<dbReference type="EMBL" id="CP013140">
    <property type="protein sequence ID" value="ALN59759.1"/>
    <property type="molecule type" value="Genomic_DNA"/>
</dbReference>
<name>A0A0S2DN91_LYSEN</name>
<proteinExistence type="predicted"/>
<evidence type="ECO:0000313" key="1">
    <source>
        <dbReference type="EMBL" id="ALN59759.1"/>
    </source>
</evidence>
<sequence>MFDRSHLIAHWRQAPPAPAGALDLVEFGPGDFSQPASGQAIGVVRGERAKFAEPLHFWIAAQRAGERFGARIDGAQAHPGEIRYIEAALCQPIDRAVFARIVGEYAAMLRAPLPAFVREPDGWRRGLRMYQQFNDVAALVETDRHYFVFAWTLSG</sequence>
<protein>
    <submittedName>
        <fullName evidence="1">Uncharacterized protein</fullName>
    </submittedName>
</protein>
<organism evidence="1 2">
    <name type="scientific">Lysobacter enzymogenes</name>
    <dbReference type="NCBI Taxonomy" id="69"/>
    <lineage>
        <taxon>Bacteria</taxon>
        <taxon>Pseudomonadati</taxon>
        <taxon>Pseudomonadota</taxon>
        <taxon>Gammaproteobacteria</taxon>
        <taxon>Lysobacterales</taxon>
        <taxon>Lysobacteraceae</taxon>
        <taxon>Lysobacter</taxon>
    </lineage>
</organism>
<reference evidence="1 2" key="1">
    <citation type="submission" date="2015-11" db="EMBL/GenBank/DDBJ databases">
        <title>Genome sequences of Lysobacter enzymogenes strain C3 and Lysobacter antibioticus ATCC 29479.</title>
        <authorList>
            <person name="Kobayashi D.Y."/>
        </authorList>
    </citation>
    <scope>NUCLEOTIDE SEQUENCE [LARGE SCALE GENOMIC DNA]</scope>
    <source>
        <strain evidence="1 2">C3</strain>
    </source>
</reference>
<gene>
    <name evidence="1" type="ORF">GLE_4418</name>
</gene>
<dbReference type="PATRIC" id="fig|69.6.peg.4356"/>
<accession>A0A0S2DN91</accession>
<dbReference type="AlphaFoldDB" id="A0A0S2DN91"/>
<dbReference type="Proteomes" id="UP000061569">
    <property type="component" value="Chromosome"/>
</dbReference>
<dbReference type="OrthoDB" id="9790995at2"/>
<dbReference type="KEGG" id="lez:GLE_4418"/>
<evidence type="ECO:0000313" key="2">
    <source>
        <dbReference type="Proteomes" id="UP000061569"/>
    </source>
</evidence>